<evidence type="ECO:0000256" key="5">
    <source>
        <dbReference type="ARBA" id="ARBA00023136"/>
    </source>
</evidence>
<organism evidence="8 9">
    <name type="scientific">Alteraurantiacibacter lauratis</name>
    <dbReference type="NCBI Taxonomy" id="2054627"/>
    <lineage>
        <taxon>Bacteria</taxon>
        <taxon>Pseudomonadati</taxon>
        <taxon>Pseudomonadota</taxon>
        <taxon>Alphaproteobacteria</taxon>
        <taxon>Sphingomonadales</taxon>
        <taxon>Erythrobacteraceae</taxon>
        <taxon>Alteraurantiacibacter</taxon>
    </lineage>
</organism>
<keyword evidence="9" id="KW-1185">Reference proteome</keyword>
<feature type="transmembrane region" description="Helical" evidence="6">
    <location>
        <begin position="256"/>
        <end position="276"/>
    </location>
</feature>
<feature type="transmembrane region" description="Helical" evidence="6">
    <location>
        <begin position="312"/>
        <end position="337"/>
    </location>
</feature>
<feature type="transmembrane region" description="Helical" evidence="6">
    <location>
        <begin position="221"/>
        <end position="244"/>
    </location>
</feature>
<keyword evidence="4 6" id="KW-1133">Transmembrane helix</keyword>
<evidence type="ECO:0000256" key="3">
    <source>
        <dbReference type="ARBA" id="ARBA00022692"/>
    </source>
</evidence>
<dbReference type="InterPro" id="IPR020846">
    <property type="entry name" value="MFS_dom"/>
</dbReference>
<comment type="caution">
    <text evidence="8">The sequence shown here is derived from an EMBL/GenBank/DDBJ whole genome shotgun (WGS) entry which is preliminary data.</text>
</comment>
<dbReference type="InterPro" id="IPR036259">
    <property type="entry name" value="MFS_trans_sf"/>
</dbReference>
<feature type="transmembrane region" description="Helical" evidence="6">
    <location>
        <begin position="102"/>
        <end position="123"/>
    </location>
</feature>
<evidence type="ECO:0000256" key="1">
    <source>
        <dbReference type="ARBA" id="ARBA00004141"/>
    </source>
</evidence>
<feature type="transmembrane region" description="Helical" evidence="6">
    <location>
        <begin position="288"/>
        <end position="306"/>
    </location>
</feature>
<evidence type="ECO:0000256" key="4">
    <source>
        <dbReference type="ARBA" id="ARBA00022989"/>
    </source>
</evidence>
<dbReference type="PROSITE" id="PS50850">
    <property type="entry name" value="MFS"/>
    <property type="match status" value="1"/>
</dbReference>
<name>A0ABV7EIQ2_9SPHN</name>
<dbReference type="PANTHER" id="PTHR23505:SF79">
    <property type="entry name" value="PROTEIN SPINSTER"/>
    <property type="match status" value="1"/>
</dbReference>
<feature type="transmembrane region" description="Helical" evidence="6">
    <location>
        <begin position="9"/>
        <end position="29"/>
    </location>
</feature>
<gene>
    <name evidence="8" type="ORF">ACFODK_10545</name>
</gene>
<dbReference type="SUPFAM" id="SSF103473">
    <property type="entry name" value="MFS general substrate transporter"/>
    <property type="match status" value="1"/>
</dbReference>
<sequence>MEWRRNSPWFALIVLAMISTVGFIDRIVVNVLVEPIKNEFGLTDRQVSLMGVAFTVLNIGVGLVVARAAERVRRLSLIPIGTVLWSAATGLCGWAGSWVQLLVARMGVGLGEAIGLPSLQSVISDYFPPQKRGTAISVLMLAPALGALIGFMGGGWIAQTYGWRETFLIAAVPGVVLGIVAWLMVAEPRRGAHDAMANSDDVPPVSAVLARLFALPSARQLVIGSAFAAMLGFGLNYFFTSLMIRQFNVGLAEAGLYAGLIASAPSAISVMVQGMLGDRLGAKNPAAYALVPAVCLLLGGPLYALAITRAELGPLLVLVSIATFLNFGYLGITFAALQNLMHPRMRATCSAVLNVVYGVASAAGPFLLGWLSDHLAPTYGAGRGLVLAMAITGALYFWAGVHYLLAARRYGADLASTRSAG</sequence>
<evidence type="ECO:0000256" key="2">
    <source>
        <dbReference type="ARBA" id="ARBA00022448"/>
    </source>
</evidence>
<dbReference type="CDD" id="cd17328">
    <property type="entry name" value="MFS_spinster_like"/>
    <property type="match status" value="1"/>
</dbReference>
<feature type="transmembrane region" description="Helical" evidence="6">
    <location>
        <begin position="135"/>
        <end position="161"/>
    </location>
</feature>
<dbReference type="InterPro" id="IPR044770">
    <property type="entry name" value="MFS_spinster-like"/>
</dbReference>
<feature type="transmembrane region" description="Helical" evidence="6">
    <location>
        <begin position="349"/>
        <end position="372"/>
    </location>
</feature>
<keyword evidence="2" id="KW-0813">Transport</keyword>
<reference evidence="9" key="1">
    <citation type="journal article" date="2019" name="Int. J. Syst. Evol. Microbiol.">
        <title>The Global Catalogue of Microorganisms (GCM) 10K type strain sequencing project: providing services to taxonomists for standard genome sequencing and annotation.</title>
        <authorList>
            <consortium name="The Broad Institute Genomics Platform"/>
            <consortium name="The Broad Institute Genome Sequencing Center for Infectious Disease"/>
            <person name="Wu L."/>
            <person name="Ma J."/>
        </authorList>
    </citation>
    <scope>NUCLEOTIDE SEQUENCE [LARGE SCALE GENOMIC DNA]</scope>
    <source>
        <strain evidence="9">KCTC 52606</strain>
    </source>
</reference>
<keyword evidence="3 6" id="KW-0812">Transmembrane</keyword>
<feature type="transmembrane region" description="Helical" evidence="6">
    <location>
        <begin position="76"/>
        <end position="96"/>
    </location>
</feature>
<dbReference type="PANTHER" id="PTHR23505">
    <property type="entry name" value="SPINSTER"/>
    <property type="match status" value="1"/>
</dbReference>
<evidence type="ECO:0000313" key="8">
    <source>
        <dbReference type="EMBL" id="MFC3101325.1"/>
    </source>
</evidence>
<feature type="domain" description="Major facilitator superfamily (MFS) profile" evidence="7">
    <location>
        <begin position="11"/>
        <end position="411"/>
    </location>
</feature>
<accession>A0ABV7EIQ2</accession>
<comment type="subcellular location">
    <subcellularLocation>
        <location evidence="1">Membrane</location>
        <topology evidence="1">Multi-pass membrane protein</topology>
    </subcellularLocation>
</comment>
<dbReference type="Gene3D" id="1.20.1250.20">
    <property type="entry name" value="MFS general substrate transporter like domains"/>
    <property type="match status" value="1"/>
</dbReference>
<feature type="transmembrane region" description="Helical" evidence="6">
    <location>
        <begin position="384"/>
        <end position="405"/>
    </location>
</feature>
<dbReference type="Pfam" id="PF07690">
    <property type="entry name" value="MFS_1"/>
    <property type="match status" value="1"/>
</dbReference>
<protein>
    <submittedName>
        <fullName evidence="8">Spinster family MFS transporter</fullName>
    </submittedName>
</protein>
<evidence type="ECO:0000256" key="6">
    <source>
        <dbReference type="SAM" id="Phobius"/>
    </source>
</evidence>
<evidence type="ECO:0000313" key="9">
    <source>
        <dbReference type="Proteomes" id="UP001595378"/>
    </source>
</evidence>
<feature type="transmembrane region" description="Helical" evidence="6">
    <location>
        <begin position="167"/>
        <end position="186"/>
    </location>
</feature>
<dbReference type="EMBL" id="JBHRSU010000032">
    <property type="protein sequence ID" value="MFC3101325.1"/>
    <property type="molecule type" value="Genomic_DNA"/>
</dbReference>
<proteinExistence type="predicted"/>
<feature type="transmembrane region" description="Helical" evidence="6">
    <location>
        <begin position="49"/>
        <end position="69"/>
    </location>
</feature>
<dbReference type="Proteomes" id="UP001595378">
    <property type="component" value="Unassembled WGS sequence"/>
</dbReference>
<evidence type="ECO:0000259" key="7">
    <source>
        <dbReference type="PROSITE" id="PS50850"/>
    </source>
</evidence>
<keyword evidence="5 6" id="KW-0472">Membrane</keyword>
<dbReference type="InterPro" id="IPR011701">
    <property type="entry name" value="MFS"/>
</dbReference>
<dbReference type="RefSeq" id="WP_336919369.1">
    <property type="nucleotide sequence ID" value="NZ_JBANRN010000009.1"/>
</dbReference>